<dbReference type="AlphaFoldDB" id="A0A0Q3HUC2"/>
<dbReference type="Proteomes" id="UP000051682">
    <property type="component" value="Unassembled WGS sequence"/>
</dbReference>
<keyword evidence="2" id="KW-1185">Reference proteome</keyword>
<gene>
    <name evidence="1" type="ORF">AR438_11045</name>
</gene>
<dbReference type="STRING" id="452084.AR438_11045"/>
<comment type="caution">
    <text evidence="1">The sequence shown here is derived from an EMBL/GenBank/DDBJ whole genome shotgun (WGS) entry which is preliminary data.</text>
</comment>
<accession>A0A0Q3HUC2</accession>
<proteinExistence type="predicted"/>
<evidence type="ECO:0000313" key="1">
    <source>
        <dbReference type="EMBL" id="KQK26109.1"/>
    </source>
</evidence>
<evidence type="ECO:0000313" key="2">
    <source>
        <dbReference type="Proteomes" id="UP000051682"/>
    </source>
</evidence>
<sequence>MAEGKSVAKMQFLSVVRNAFLRSLEQPYFYNIARLSSSMFLKKGCGDLEYQYFNSQCIEDL</sequence>
<dbReference type="EMBL" id="LLYZ01000005">
    <property type="protein sequence ID" value="KQK26109.1"/>
    <property type="molecule type" value="Genomic_DNA"/>
</dbReference>
<protein>
    <submittedName>
        <fullName evidence="1">Uncharacterized protein</fullName>
    </submittedName>
</protein>
<name>A0A0Q3HUC2_9FLAO</name>
<reference evidence="1 2" key="1">
    <citation type="submission" date="2015-10" db="EMBL/GenBank/DDBJ databases">
        <title>Chryseobacterium aquaticum genome.</title>
        <authorList>
            <person name="Newman J.D."/>
            <person name="Ferguson M.B."/>
            <person name="Miller J.R."/>
        </authorList>
    </citation>
    <scope>NUCLEOTIDE SEQUENCE [LARGE SCALE GENOMIC DNA]</scope>
    <source>
        <strain evidence="1 2">KCTC 12483</strain>
    </source>
</reference>
<organism evidence="1 2">
    <name type="scientific">Chryseobacterium aquaticum</name>
    <dbReference type="NCBI Taxonomy" id="452084"/>
    <lineage>
        <taxon>Bacteria</taxon>
        <taxon>Pseudomonadati</taxon>
        <taxon>Bacteroidota</taxon>
        <taxon>Flavobacteriia</taxon>
        <taxon>Flavobacteriales</taxon>
        <taxon>Weeksellaceae</taxon>
        <taxon>Chryseobacterium group</taxon>
        <taxon>Chryseobacterium</taxon>
    </lineage>
</organism>